<evidence type="ECO:0000313" key="3">
    <source>
        <dbReference type="EMBL" id="KIJ27841.1"/>
    </source>
</evidence>
<evidence type="ECO:0000313" key="4">
    <source>
        <dbReference type="Proteomes" id="UP000054279"/>
    </source>
</evidence>
<dbReference type="InterPro" id="IPR044302">
    <property type="entry name" value="Costars"/>
</dbReference>
<dbReference type="Pfam" id="PF14705">
    <property type="entry name" value="Costars"/>
    <property type="match status" value="1"/>
</dbReference>
<proteinExistence type="inferred from homology"/>
<feature type="domain" description="Costars" evidence="2">
    <location>
        <begin position="2"/>
        <end position="80"/>
    </location>
</feature>
<comment type="similarity">
    <text evidence="1">Belongs to the costars family.</text>
</comment>
<protein>
    <recommendedName>
        <fullName evidence="2">Costars domain-containing protein</fullName>
    </recommendedName>
</protein>
<evidence type="ECO:0000259" key="2">
    <source>
        <dbReference type="SMART" id="SM01283"/>
    </source>
</evidence>
<accession>A0A0C9UR81</accession>
<dbReference type="EMBL" id="KN837322">
    <property type="protein sequence ID" value="KIJ27841.1"/>
    <property type="molecule type" value="Genomic_DNA"/>
</dbReference>
<dbReference type="InterPro" id="IPR027817">
    <property type="entry name" value="Costars_dom"/>
</dbReference>
<dbReference type="HOGENOM" id="CLU_173478_0_0_1"/>
<dbReference type="PANTHER" id="PTHR46334">
    <property type="entry name" value="COSTARS FAMILY PROTEIN ABRACL"/>
    <property type="match status" value="1"/>
</dbReference>
<dbReference type="AlphaFoldDB" id="A0A0C9UR81"/>
<dbReference type="PANTHER" id="PTHR46334:SF1">
    <property type="entry name" value="COSTARS FAMILY PROTEIN ABRACL"/>
    <property type="match status" value="1"/>
</dbReference>
<dbReference type="InterPro" id="IPR038095">
    <property type="entry name" value="Costars_sf"/>
</dbReference>
<dbReference type="SMART" id="SM01283">
    <property type="entry name" value="Costars"/>
    <property type="match status" value="1"/>
</dbReference>
<dbReference type="Proteomes" id="UP000054279">
    <property type="component" value="Unassembled WGS sequence"/>
</dbReference>
<reference evidence="3 4" key="1">
    <citation type="submission" date="2014-06" db="EMBL/GenBank/DDBJ databases">
        <title>Evolutionary Origins and Diversification of the Mycorrhizal Mutualists.</title>
        <authorList>
            <consortium name="DOE Joint Genome Institute"/>
            <consortium name="Mycorrhizal Genomics Consortium"/>
            <person name="Kohler A."/>
            <person name="Kuo A."/>
            <person name="Nagy L.G."/>
            <person name="Floudas D."/>
            <person name="Copeland A."/>
            <person name="Barry K.W."/>
            <person name="Cichocki N."/>
            <person name="Veneault-Fourrey C."/>
            <person name="LaButti K."/>
            <person name="Lindquist E.A."/>
            <person name="Lipzen A."/>
            <person name="Lundell T."/>
            <person name="Morin E."/>
            <person name="Murat C."/>
            <person name="Riley R."/>
            <person name="Ohm R."/>
            <person name="Sun H."/>
            <person name="Tunlid A."/>
            <person name="Henrissat B."/>
            <person name="Grigoriev I.V."/>
            <person name="Hibbett D.S."/>
            <person name="Martin F."/>
        </authorList>
    </citation>
    <scope>NUCLEOTIDE SEQUENCE [LARGE SCALE GENOMIC DNA]</scope>
    <source>
        <strain evidence="3 4">SS14</strain>
    </source>
</reference>
<dbReference type="OrthoDB" id="9871914at2759"/>
<sequence length="82" mass="9168">MLDINSEIDFLKESIKRLGAQRDDGKYACPYGKLLRDDKVSNTLEALNGTLKAAKKQKKVSFDAELLLSPRDDAVEVVLLED</sequence>
<gene>
    <name evidence="3" type="ORF">M422DRAFT_37582</name>
</gene>
<dbReference type="GO" id="GO:0032970">
    <property type="term" value="P:regulation of actin filament-based process"/>
    <property type="evidence" value="ECO:0007669"/>
    <property type="project" value="TreeGrafter"/>
</dbReference>
<name>A0A0C9UR81_SPHS4</name>
<evidence type="ECO:0000256" key="1">
    <source>
        <dbReference type="ARBA" id="ARBA00006126"/>
    </source>
</evidence>
<dbReference type="Gene3D" id="1.10.10.1540">
    <property type="entry name" value="Costar domain"/>
    <property type="match status" value="1"/>
</dbReference>
<organism evidence="3 4">
    <name type="scientific">Sphaerobolus stellatus (strain SS14)</name>
    <dbReference type="NCBI Taxonomy" id="990650"/>
    <lineage>
        <taxon>Eukaryota</taxon>
        <taxon>Fungi</taxon>
        <taxon>Dikarya</taxon>
        <taxon>Basidiomycota</taxon>
        <taxon>Agaricomycotina</taxon>
        <taxon>Agaricomycetes</taxon>
        <taxon>Phallomycetidae</taxon>
        <taxon>Geastrales</taxon>
        <taxon>Sphaerobolaceae</taxon>
        <taxon>Sphaerobolus</taxon>
    </lineage>
</organism>
<keyword evidence="4" id="KW-1185">Reference proteome</keyword>